<feature type="domain" description="AAA+ ATPase" evidence="2">
    <location>
        <begin position="205"/>
        <end position="340"/>
    </location>
</feature>
<accession>B8GF47</accession>
<dbReference type="Gene3D" id="1.10.8.60">
    <property type="match status" value="1"/>
</dbReference>
<dbReference type="InterPro" id="IPR003960">
    <property type="entry name" value="ATPase_AAA_CS"/>
</dbReference>
<dbReference type="PANTHER" id="PTHR23077">
    <property type="entry name" value="AAA-FAMILY ATPASE"/>
    <property type="match status" value="1"/>
</dbReference>
<dbReference type="SMART" id="SM00382">
    <property type="entry name" value="AAA"/>
    <property type="match status" value="1"/>
</dbReference>
<dbReference type="GO" id="GO:0005524">
    <property type="term" value="F:ATP binding"/>
    <property type="evidence" value="ECO:0007669"/>
    <property type="project" value="UniProtKB-KW"/>
</dbReference>
<dbReference type="Pfam" id="PF17862">
    <property type="entry name" value="AAA_lid_3"/>
    <property type="match status" value="1"/>
</dbReference>
<sequence>MLKLTEVVLTAEVYNQYQRLNINDLTPVCREIFGVTSKSAEVKRPVSVSEGMIRKVFGISDAAEQLKANPFVSYEEFGQRLRITALPGAADWFVKKGGTAQIQRNPALAWYYETERQVDVSYLQAKAANIPYEDTRAYLEKKISAIIADDEKIRGALDLIIVSAPEEVTQRLEDLVLSPEQEDSIRKINTAMANLDFLRAHDIHEVGKFLFVGPPGTGKTSLALSMSHVLHMPILEVRLSMITSQYLGETSKNIDRIFDLARKLTPSILFIDEFDFIAKSRTNDDHGAMKRAVNALLKNIDQVNLVKNGVVLIGATNHPRLLDDAAWRRFDEVIEFALPDTGMRRTILSKLTATLDSSLNLDQLAEETAKFSGADLRMIVKEGMISALMRGQHMISQDDIEKGVEMVEKRNTIKDCCWV</sequence>
<dbReference type="EMBL" id="CP001338">
    <property type="protein sequence ID" value="ACL17853.1"/>
    <property type="molecule type" value="Genomic_DNA"/>
</dbReference>
<dbReference type="RefSeq" id="WP_012619172.1">
    <property type="nucleotide sequence ID" value="NC_011832.1"/>
</dbReference>
<keyword evidence="1" id="KW-0067">ATP-binding</keyword>
<dbReference type="Gene3D" id="3.40.50.300">
    <property type="entry name" value="P-loop containing nucleotide triphosphate hydrolases"/>
    <property type="match status" value="1"/>
</dbReference>
<comment type="similarity">
    <text evidence="1">Belongs to the AAA ATPase family.</text>
</comment>
<dbReference type="AlphaFoldDB" id="B8GF47"/>
<dbReference type="InterPro" id="IPR003593">
    <property type="entry name" value="AAA+_ATPase"/>
</dbReference>
<dbReference type="InterPro" id="IPR027417">
    <property type="entry name" value="P-loop_NTPase"/>
</dbReference>
<dbReference type="KEGG" id="mpl:Mpal_2583"/>
<gene>
    <name evidence="3" type="ordered locus">Mpal_2583</name>
</gene>
<dbReference type="STRING" id="521011.Mpal_2583"/>
<dbReference type="SUPFAM" id="SSF52540">
    <property type="entry name" value="P-loop containing nucleoside triphosphate hydrolases"/>
    <property type="match status" value="1"/>
</dbReference>
<evidence type="ECO:0000259" key="2">
    <source>
        <dbReference type="SMART" id="SM00382"/>
    </source>
</evidence>
<protein>
    <submittedName>
        <fullName evidence="3">AAA ATPase central domain protein</fullName>
    </submittedName>
</protein>
<dbReference type="PROSITE" id="PS00674">
    <property type="entry name" value="AAA"/>
    <property type="match status" value="1"/>
</dbReference>
<dbReference type="InterPro" id="IPR003959">
    <property type="entry name" value="ATPase_AAA_core"/>
</dbReference>
<dbReference type="eggNOG" id="arCOG04368">
    <property type="taxonomic scope" value="Archaea"/>
</dbReference>
<proteinExistence type="inferred from homology"/>
<dbReference type="CDD" id="cd19481">
    <property type="entry name" value="RecA-like_protease"/>
    <property type="match status" value="1"/>
</dbReference>
<evidence type="ECO:0000256" key="1">
    <source>
        <dbReference type="RuleBase" id="RU003651"/>
    </source>
</evidence>
<name>B8GF47_METPE</name>
<dbReference type="PANTHER" id="PTHR23077:SF198">
    <property type="entry name" value="ATP-DEPENDENT ZINC METALLOPROTEASE FTSH"/>
    <property type="match status" value="1"/>
</dbReference>
<dbReference type="Pfam" id="PF00004">
    <property type="entry name" value="AAA"/>
    <property type="match status" value="1"/>
</dbReference>
<keyword evidence="4" id="KW-1185">Reference proteome</keyword>
<dbReference type="InterPro" id="IPR041569">
    <property type="entry name" value="AAA_lid_3"/>
</dbReference>
<evidence type="ECO:0000313" key="4">
    <source>
        <dbReference type="Proteomes" id="UP000002457"/>
    </source>
</evidence>
<dbReference type="HOGENOM" id="CLU_646568_0_0_2"/>
<evidence type="ECO:0000313" key="3">
    <source>
        <dbReference type="EMBL" id="ACL17853.1"/>
    </source>
</evidence>
<organism evidence="3 4">
    <name type="scientific">Methanosphaerula palustris (strain ATCC BAA-1556 / DSM 19958 / E1-9c)</name>
    <dbReference type="NCBI Taxonomy" id="521011"/>
    <lineage>
        <taxon>Archaea</taxon>
        <taxon>Methanobacteriati</taxon>
        <taxon>Methanobacteriota</taxon>
        <taxon>Stenosarchaea group</taxon>
        <taxon>Methanomicrobia</taxon>
        <taxon>Methanomicrobiales</taxon>
        <taxon>Methanoregulaceae</taxon>
        <taxon>Methanosphaerula</taxon>
    </lineage>
</organism>
<dbReference type="InterPro" id="IPR050168">
    <property type="entry name" value="AAA_ATPase_domain"/>
</dbReference>
<dbReference type="Proteomes" id="UP000002457">
    <property type="component" value="Chromosome"/>
</dbReference>
<dbReference type="GO" id="GO:0016887">
    <property type="term" value="F:ATP hydrolysis activity"/>
    <property type="evidence" value="ECO:0007669"/>
    <property type="project" value="InterPro"/>
</dbReference>
<keyword evidence="1" id="KW-0547">Nucleotide-binding</keyword>
<dbReference type="GeneID" id="7270710"/>
<reference evidence="3 4" key="1">
    <citation type="journal article" date="2015" name="Genome Announc.">
        <title>Complete Genome Sequence of Methanosphaerula palustris E1-9CT, a Hydrogenotrophic Methanogen Isolated from a Minerotrophic Fen Peatland.</title>
        <authorList>
            <person name="Cadillo-Quiroz H."/>
            <person name="Browne P."/>
            <person name="Kyrpides N."/>
            <person name="Woyke T."/>
            <person name="Goodwin L."/>
            <person name="Detter C."/>
            <person name="Yavitt J.B."/>
            <person name="Zinder S.H."/>
        </authorList>
    </citation>
    <scope>NUCLEOTIDE SEQUENCE [LARGE SCALE GENOMIC DNA]</scope>
    <source>
        <strain evidence="4">ATCC BAA-1556 / DSM 19958 / E1-9c</strain>
    </source>
</reference>